<evidence type="ECO:0000313" key="7">
    <source>
        <dbReference type="Proteomes" id="UP000282832"/>
    </source>
</evidence>
<dbReference type="InterPro" id="IPR011042">
    <property type="entry name" value="6-blade_b-propeller_TolB-like"/>
</dbReference>
<dbReference type="AlphaFoldDB" id="A0A437PMP6"/>
<reference evidence="6 7" key="1">
    <citation type="submission" date="2019-01" db="EMBL/GenBank/DDBJ databases">
        <authorList>
            <person name="Chen W.-M."/>
        </authorList>
    </citation>
    <scope>NUCLEOTIDE SEQUENCE [LARGE SCALE GENOMIC DNA]</scope>
    <source>
        <strain evidence="6 7">FSY-15</strain>
    </source>
</reference>
<evidence type="ECO:0000313" key="6">
    <source>
        <dbReference type="EMBL" id="RVU23553.1"/>
    </source>
</evidence>
<sequence>MLKIRLIIVFAFLSLLFVAAKENGWDELREPSPALSAAEELKTFQLEPNMTVELVAEEPMVQEPVALSFDEDGRLWVVEMRGFMTDIDGKEEKAKNGRISVLEDLNGDGKMDKSTIYLDSLVMPRSLGLVKGGALVATDKALYLTKDLNGDLKADQKILLDSTYSKNGLPEHADNGLMRNMDNWYYNTKSRLRYRLIDGTWKRDSTEFRGQWGISHDDYGRLFYNYNWSQLHADLVPANYLTRNKNHTISSGIDHGVTNDRRIYPIRPTPAVNRGYIAGVLDKKGAILEFTSACSPLVLRSDLFPITYYGNAIVCEPAGNVVKRNVVSDKNGVISAVDPHPGKEFIASTDERFRPTNLAQGPDGAIYVTDMYHGIIQHGAYMTPYLREQTLKRNLVLPIHMGRIWRIRPKNPHVETTGSTLVVDRHGNRPTTRVAPGVLSTKSTKSLIPYLNHPSGWYRDMAQRLLVESQDISIVKDLEQFIATVKNPVAKIHALWVLEGLNKNNSHLLAKLLDNPNTKLQVQVLQLLDKTPGAYSDKSIVGKLVNLSKTANQELAVQLALSAGNISNASAFEVLTNTLQKYAQLPLQRDAVMSSLYQREFEFLQFAWSKPVMNPLNTNKEIFLELLATSLLKKKNAAELDALVQFIEKQNSKDAKTIALVNSLGIQAVQLRGSNPIQLAKEPIFVSKNTFNLASNRIGSLIEILNWPGKVITAKKEEKSFLDEKSMKQFAVGRQKYLAVCSGCHGNDGKGVTRLGPPLAGSDWVTGDEMRLSLIVLHGLEGAIEVAGKKYDKPNILPVMPSHSTMDDGDIAAILTYIRNEWGNAGSPLTGRNVAMNRALSQGRVNPWTPKELNNYVNVRRATEKESQGKK</sequence>
<dbReference type="InterPro" id="IPR036909">
    <property type="entry name" value="Cyt_c-like_dom_sf"/>
</dbReference>
<dbReference type="Gene3D" id="1.10.760.10">
    <property type="entry name" value="Cytochrome c-like domain"/>
    <property type="match status" value="1"/>
</dbReference>
<keyword evidence="2 4" id="KW-0479">Metal-binding</keyword>
<evidence type="ECO:0000256" key="1">
    <source>
        <dbReference type="ARBA" id="ARBA00022617"/>
    </source>
</evidence>
<protein>
    <submittedName>
        <fullName evidence="6">C-type cytochrome</fullName>
    </submittedName>
</protein>
<gene>
    <name evidence="6" type="ORF">EOJ36_10770</name>
</gene>
<dbReference type="InterPro" id="IPR055557">
    <property type="entry name" value="DUF7133"/>
</dbReference>
<evidence type="ECO:0000259" key="5">
    <source>
        <dbReference type="PROSITE" id="PS51007"/>
    </source>
</evidence>
<dbReference type="RefSeq" id="WP_127805230.1">
    <property type="nucleotide sequence ID" value="NZ_SACY01000005.1"/>
</dbReference>
<dbReference type="GO" id="GO:0009055">
    <property type="term" value="F:electron transfer activity"/>
    <property type="evidence" value="ECO:0007669"/>
    <property type="project" value="InterPro"/>
</dbReference>
<dbReference type="EMBL" id="SACY01000005">
    <property type="protein sequence ID" value="RVU23553.1"/>
    <property type="molecule type" value="Genomic_DNA"/>
</dbReference>
<dbReference type="Pfam" id="PF00034">
    <property type="entry name" value="Cytochrom_C"/>
    <property type="match status" value="1"/>
</dbReference>
<evidence type="ECO:0000256" key="3">
    <source>
        <dbReference type="ARBA" id="ARBA00023004"/>
    </source>
</evidence>
<dbReference type="PANTHER" id="PTHR33546">
    <property type="entry name" value="LARGE, MULTIFUNCTIONAL SECRETED PROTEIN-RELATED"/>
    <property type="match status" value="1"/>
</dbReference>
<dbReference type="InterPro" id="IPR011989">
    <property type="entry name" value="ARM-like"/>
</dbReference>
<dbReference type="Pfam" id="PF23500">
    <property type="entry name" value="DUF7133"/>
    <property type="match status" value="1"/>
</dbReference>
<dbReference type="InterPro" id="IPR009056">
    <property type="entry name" value="Cyt_c-like_dom"/>
</dbReference>
<evidence type="ECO:0000256" key="4">
    <source>
        <dbReference type="PROSITE-ProRule" id="PRU00433"/>
    </source>
</evidence>
<dbReference type="SUPFAM" id="SSF48371">
    <property type="entry name" value="ARM repeat"/>
    <property type="match status" value="1"/>
</dbReference>
<accession>A0A437PMP6</accession>
<dbReference type="SUPFAM" id="SSF46626">
    <property type="entry name" value="Cytochrome c"/>
    <property type="match status" value="1"/>
</dbReference>
<dbReference type="Proteomes" id="UP000282832">
    <property type="component" value="Unassembled WGS sequence"/>
</dbReference>
<dbReference type="PROSITE" id="PS51007">
    <property type="entry name" value="CYTC"/>
    <property type="match status" value="1"/>
</dbReference>
<keyword evidence="1 4" id="KW-0349">Heme</keyword>
<dbReference type="GO" id="GO:0020037">
    <property type="term" value="F:heme binding"/>
    <property type="evidence" value="ECO:0007669"/>
    <property type="project" value="InterPro"/>
</dbReference>
<dbReference type="InterPro" id="IPR011041">
    <property type="entry name" value="Quinoprot_gluc/sorb_DH_b-prop"/>
</dbReference>
<keyword evidence="7" id="KW-1185">Reference proteome</keyword>
<dbReference type="Gene3D" id="2.120.10.30">
    <property type="entry name" value="TolB, C-terminal domain"/>
    <property type="match status" value="1"/>
</dbReference>
<evidence type="ECO:0000256" key="2">
    <source>
        <dbReference type="ARBA" id="ARBA00022723"/>
    </source>
</evidence>
<dbReference type="Gene3D" id="1.25.10.10">
    <property type="entry name" value="Leucine-rich Repeat Variant"/>
    <property type="match status" value="1"/>
</dbReference>
<dbReference type="InterPro" id="IPR016024">
    <property type="entry name" value="ARM-type_fold"/>
</dbReference>
<feature type="domain" description="Cytochrome c" evidence="5">
    <location>
        <begin position="728"/>
        <end position="822"/>
    </location>
</feature>
<comment type="caution">
    <text evidence="6">The sequence shown here is derived from an EMBL/GenBank/DDBJ whole genome shotgun (WGS) entry which is preliminary data.</text>
</comment>
<dbReference type="PANTHER" id="PTHR33546:SF1">
    <property type="entry name" value="LARGE, MULTIFUNCTIONAL SECRETED PROTEIN"/>
    <property type="match status" value="1"/>
</dbReference>
<proteinExistence type="predicted"/>
<name>A0A437PMP6_9BACT</name>
<keyword evidence="3 4" id="KW-0408">Iron</keyword>
<dbReference type="GO" id="GO:0046872">
    <property type="term" value="F:metal ion binding"/>
    <property type="evidence" value="ECO:0007669"/>
    <property type="project" value="UniProtKB-KW"/>
</dbReference>
<organism evidence="6 7">
    <name type="scientific">Sandaracinomonas limnophila</name>
    <dbReference type="NCBI Taxonomy" id="1862386"/>
    <lineage>
        <taxon>Bacteria</taxon>
        <taxon>Pseudomonadati</taxon>
        <taxon>Bacteroidota</taxon>
        <taxon>Cytophagia</taxon>
        <taxon>Cytophagales</taxon>
        <taxon>Flectobacillaceae</taxon>
        <taxon>Sandaracinomonas</taxon>
    </lineage>
</organism>
<dbReference type="SUPFAM" id="SSF50952">
    <property type="entry name" value="Soluble quinoprotein glucose dehydrogenase"/>
    <property type="match status" value="1"/>
</dbReference>
<dbReference type="OrthoDB" id="9808161at2"/>